<dbReference type="Pfam" id="PF01471">
    <property type="entry name" value="PG_binding_1"/>
    <property type="match status" value="1"/>
</dbReference>
<protein>
    <submittedName>
        <fullName evidence="3">Murein L,D-transpeptidase YcbB/YkuD</fullName>
    </submittedName>
</protein>
<dbReference type="Gene3D" id="1.10.101.10">
    <property type="entry name" value="PGBD-like superfamily/PGBD"/>
    <property type="match status" value="1"/>
</dbReference>
<dbReference type="InterPro" id="IPR036366">
    <property type="entry name" value="PGBDSf"/>
</dbReference>
<keyword evidence="1" id="KW-0732">Signal</keyword>
<dbReference type="GeneID" id="97346365"/>
<keyword evidence="4" id="KW-1185">Reference proteome</keyword>
<evidence type="ECO:0000256" key="1">
    <source>
        <dbReference type="SAM" id="SignalP"/>
    </source>
</evidence>
<gene>
    <name evidence="3" type="ORF">JOF59_006718</name>
</gene>
<proteinExistence type="predicted"/>
<dbReference type="InterPro" id="IPR002477">
    <property type="entry name" value="Peptidoglycan-bd-like"/>
</dbReference>
<feature type="domain" description="Peptidoglycan binding-like" evidence="2">
    <location>
        <begin position="64"/>
        <end position="119"/>
    </location>
</feature>
<sequence>MRWGKTAVTLGLVGVLSVPAVGVATAAPAAPQAAAAAVSCRLLDFIGYYCGYHLSNTRADRGNSGAKVQEIQALLIFKGFSVGSTGVDGQFGAATESAVKRFQSSRGIGADGIVGPTTWHYLRTPGL</sequence>
<evidence type="ECO:0000313" key="3">
    <source>
        <dbReference type="EMBL" id="MBP2364226.1"/>
    </source>
</evidence>
<dbReference type="SUPFAM" id="SSF47090">
    <property type="entry name" value="PGBD-like"/>
    <property type="match status" value="1"/>
</dbReference>
<feature type="chain" id="PRO_5045521093" evidence="1">
    <location>
        <begin position="27"/>
        <end position="127"/>
    </location>
</feature>
<dbReference type="RefSeq" id="WP_056800274.1">
    <property type="nucleotide sequence ID" value="NZ_BMWJ01000007.1"/>
</dbReference>
<feature type="signal peptide" evidence="1">
    <location>
        <begin position="1"/>
        <end position="26"/>
    </location>
</feature>
<name>A0ABS4VKA1_9ACTN</name>
<accession>A0ABS4VKA1</accession>
<comment type="caution">
    <text evidence="3">The sequence shown here is derived from an EMBL/GenBank/DDBJ whole genome shotgun (WGS) entry which is preliminary data.</text>
</comment>
<evidence type="ECO:0000313" key="4">
    <source>
        <dbReference type="Proteomes" id="UP001519311"/>
    </source>
</evidence>
<dbReference type="Proteomes" id="UP001519311">
    <property type="component" value="Unassembled WGS sequence"/>
</dbReference>
<dbReference type="InterPro" id="IPR036365">
    <property type="entry name" value="PGBD-like_sf"/>
</dbReference>
<organism evidence="3 4">
    <name type="scientific">Streptomyces clavifer</name>
    <dbReference type="NCBI Taxonomy" id="68188"/>
    <lineage>
        <taxon>Bacteria</taxon>
        <taxon>Bacillati</taxon>
        <taxon>Actinomycetota</taxon>
        <taxon>Actinomycetes</taxon>
        <taxon>Kitasatosporales</taxon>
        <taxon>Streptomycetaceae</taxon>
        <taxon>Streptomyces</taxon>
    </lineage>
</organism>
<evidence type="ECO:0000259" key="2">
    <source>
        <dbReference type="Pfam" id="PF01471"/>
    </source>
</evidence>
<dbReference type="EMBL" id="JAGINS010000002">
    <property type="protein sequence ID" value="MBP2364226.1"/>
    <property type="molecule type" value="Genomic_DNA"/>
</dbReference>
<reference evidence="3 4" key="1">
    <citation type="submission" date="2021-03" db="EMBL/GenBank/DDBJ databases">
        <title>Sequencing the genomes of 1000 actinobacteria strains.</title>
        <authorList>
            <person name="Klenk H.-P."/>
        </authorList>
    </citation>
    <scope>NUCLEOTIDE SEQUENCE [LARGE SCALE GENOMIC DNA]</scope>
    <source>
        <strain evidence="3 4">DSM 40843</strain>
    </source>
</reference>